<dbReference type="EMBL" id="DTBQ01000111">
    <property type="protein sequence ID" value="HGM46912.1"/>
    <property type="molecule type" value="Genomic_DNA"/>
</dbReference>
<dbReference type="GO" id="GO:0015661">
    <property type="term" value="F:L-lysine efflux transmembrane transporter activity"/>
    <property type="evidence" value="ECO:0007669"/>
    <property type="project" value="InterPro"/>
</dbReference>
<evidence type="ECO:0000313" key="2">
    <source>
        <dbReference type="EMBL" id="HGM46912.1"/>
    </source>
</evidence>
<name>A0A7C4D3H7_THEPE</name>
<dbReference type="GO" id="GO:0005886">
    <property type="term" value="C:plasma membrane"/>
    <property type="evidence" value="ECO:0007669"/>
    <property type="project" value="TreeGrafter"/>
</dbReference>
<keyword evidence="1" id="KW-0472">Membrane</keyword>
<feature type="transmembrane region" description="Helical" evidence="1">
    <location>
        <begin position="54"/>
        <end position="74"/>
    </location>
</feature>
<comment type="caution">
    <text evidence="2">The sequence shown here is derived from an EMBL/GenBank/DDBJ whole genome shotgun (WGS) entry which is preliminary data.</text>
</comment>
<feature type="transmembrane region" description="Helical" evidence="1">
    <location>
        <begin position="124"/>
        <end position="142"/>
    </location>
</feature>
<organism evidence="2">
    <name type="scientific">Thermofilum pendens</name>
    <dbReference type="NCBI Taxonomy" id="2269"/>
    <lineage>
        <taxon>Archaea</taxon>
        <taxon>Thermoproteota</taxon>
        <taxon>Thermoprotei</taxon>
        <taxon>Thermofilales</taxon>
        <taxon>Thermofilaceae</taxon>
        <taxon>Thermofilum</taxon>
    </lineage>
</organism>
<keyword evidence="1" id="KW-1133">Transmembrane helix</keyword>
<sequence length="312" mass="32563">MKQVQLQLRKRFKSLGASAGGLRSMDAGASSLAVLALFAVSVGAGKLSRVKPPAWVFEGIILVVVFSVSCWAASSGVQATVSALILAATLLSLIVSLTLAASLISKSRGKAAEARFSPRIDWRILSVVLAGWLSGFLAPYLSEVLGSLLFWEVMVLIAITGLYVSSSLNHQALREGARTALEACALAVAISVLAGLVGSRVLGIPPDLAVAMTLGMGWYSFTGPYIASVAGPSAGLAAFLLNVMREQSTFLLVPLVRGPRSVMLSLGGVTTMDNTLPVYIHAYGEDFAPASVLHGFILTVLAPFLIVAALSF</sequence>
<accession>A0A7C4D3H7</accession>
<dbReference type="PANTHER" id="PTHR35804:SF1">
    <property type="entry name" value="LYSINE EXPORTER LYSO"/>
    <property type="match status" value="1"/>
</dbReference>
<feature type="transmembrane region" description="Helical" evidence="1">
    <location>
        <begin position="218"/>
        <end position="241"/>
    </location>
</feature>
<feature type="transmembrane region" description="Helical" evidence="1">
    <location>
        <begin position="292"/>
        <end position="310"/>
    </location>
</feature>
<dbReference type="InterPro" id="IPR005642">
    <property type="entry name" value="LysO"/>
</dbReference>
<reference evidence="2" key="1">
    <citation type="journal article" date="2020" name="mSystems">
        <title>Genome- and Community-Level Interaction Insights into Carbon Utilization and Element Cycling Functions of Hydrothermarchaeota in Hydrothermal Sediment.</title>
        <authorList>
            <person name="Zhou Z."/>
            <person name="Liu Y."/>
            <person name="Xu W."/>
            <person name="Pan J."/>
            <person name="Luo Z.H."/>
            <person name="Li M."/>
        </authorList>
    </citation>
    <scope>NUCLEOTIDE SEQUENCE</scope>
    <source>
        <strain evidence="2">SpSt-649</strain>
    </source>
</reference>
<keyword evidence="1" id="KW-0812">Transmembrane</keyword>
<proteinExistence type="predicted"/>
<feature type="transmembrane region" description="Helical" evidence="1">
    <location>
        <begin position="180"/>
        <end position="198"/>
    </location>
</feature>
<protein>
    <submittedName>
        <fullName evidence="2">Lysine exporter LysO family protein</fullName>
    </submittedName>
</protein>
<feature type="transmembrane region" description="Helical" evidence="1">
    <location>
        <begin position="80"/>
        <end position="104"/>
    </location>
</feature>
<evidence type="ECO:0000256" key="1">
    <source>
        <dbReference type="SAM" id="Phobius"/>
    </source>
</evidence>
<dbReference type="Pfam" id="PF03956">
    <property type="entry name" value="Lys_export"/>
    <property type="match status" value="1"/>
</dbReference>
<dbReference type="PANTHER" id="PTHR35804">
    <property type="entry name" value="LYSINE EXPORTER LYSO"/>
    <property type="match status" value="1"/>
</dbReference>
<gene>
    <name evidence="2" type="ORF">ENU21_04065</name>
</gene>
<feature type="transmembrane region" description="Helical" evidence="1">
    <location>
        <begin position="148"/>
        <end position="168"/>
    </location>
</feature>
<dbReference type="AlphaFoldDB" id="A0A7C4D3H7"/>